<evidence type="ECO:0000259" key="5">
    <source>
        <dbReference type="Pfam" id="PF13407"/>
    </source>
</evidence>
<sequence>MAARATRGTRGARRTRGLAVAATLALSLAACGQDSEGGSETERDPEAEGGTVGIAMPTRSSERWIADGENMVAQFEEAGYETDLQYGEDQIENQISQIENMIAQGVDLLVIAAIDGASLGNVLQQAADADIPVVAYDRLLMDTENVDCYASFDNERVGALQGQYIVDSLGLAEGGDEAYNIELFAGSPDDNNTRYFFQGAMGVLQPFLDDGQLTVRSGATELNAVTTERWSGPEAQERMDDLLTAEYRSERLDAVLSPYDGISLGIIAALKNVGYGTADQPLPVVTGQDAELASVQSIIAGEQTQTVFKDMRELAAQAVAMGDALLGGEECEANDTESYDNGVKVVPAFLLDPVSIDAENYQLLVDGGFYTEEQLG</sequence>
<dbReference type="RefSeq" id="WP_132821754.1">
    <property type="nucleotide sequence ID" value="NZ_SMKI01000562.1"/>
</dbReference>
<dbReference type="GO" id="GO:0030288">
    <property type="term" value="C:outer membrane-bounded periplasmic space"/>
    <property type="evidence" value="ECO:0007669"/>
    <property type="project" value="TreeGrafter"/>
</dbReference>
<dbReference type="GO" id="GO:0030246">
    <property type="term" value="F:carbohydrate binding"/>
    <property type="evidence" value="ECO:0007669"/>
    <property type="project" value="TreeGrafter"/>
</dbReference>
<accession>A0A4R4SIL5</accession>
<keyword evidence="7" id="KW-1185">Reference proteome</keyword>
<dbReference type="NCBIfam" id="NF040907">
    <property type="entry name" value="ChvE"/>
    <property type="match status" value="1"/>
</dbReference>
<dbReference type="Gene3D" id="3.40.50.2300">
    <property type="match status" value="2"/>
</dbReference>
<dbReference type="InterPro" id="IPR025997">
    <property type="entry name" value="SBP_2_dom"/>
</dbReference>
<name>A0A4R4SIL5_9ACTN</name>
<organism evidence="6 7">
    <name type="scientific">Streptomyces hainanensis</name>
    <dbReference type="NCBI Taxonomy" id="402648"/>
    <lineage>
        <taxon>Bacteria</taxon>
        <taxon>Bacillati</taxon>
        <taxon>Actinomycetota</taxon>
        <taxon>Actinomycetes</taxon>
        <taxon>Kitasatosporales</taxon>
        <taxon>Streptomycetaceae</taxon>
        <taxon>Streptomyces</taxon>
    </lineage>
</organism>
<feature type="domain" description="Periplasmic binding protein" evidence="5">
    <location>
        <begin position="52"/>
        <end position="330"/>
    </location>
</feature>
<dbReference type="SUPFAM" id="SSF53822">
    <property type="entry name" value="Periplasmic binding protein-like I"/>
    <property type="match status" value="1"/>
</dbReference>
<dbReference type="InterPro" id="IPR028082">
    <property type="entry name" value="Peripla_BP_I"/>
</dbReference>
<evidence type="ECO:0000256" key="4">
    <source>
        <dbReference type="SAM" id="SignalP"/>
    </source>
</evidence>
<proteinExistence type="predicted"/>
<evidence type="ECO:0000256" key="1">
    <source>
        <dbReference type="ARBA" id="ARBA00004196"/>
    </source>
</evidence>
<evidence type="ECO:0000256" key="2">
    <source>
        <dbReference type="ARBA" id="ARBA00022729"/>
    </source>
</evidence>
<dbReference type="PROSITE" id="PS51257">
    <property type="entry name" value="PROKAR_LIPOPROTEIN"/>
    <property type="match status" value="1"/>
</dbReference>
<gene>
    <name evidence="6" type="ORF">E1283_32485</name>
</gene>
<comment type="caution">
    <text evidence="6">The sequence shown here is derived from an EMBL/GenBank/DDBJ whole genome shotgun (WGS) entry which is preliminary data.</text>
</comment>
<dbReference type="InterPro" id="IPR049784">
    <property type="entry name" value="ChvE-like"/>
</dbReference>
<evidence type="ECO:0000313" key="7">
    <source>
        <dbReference type="Proteomes" id="UP000295345"/>
    </source>
</evidence>
<protein>
    <submittedName>
        <fullName evidence="6">Sugar ABC transporter substrate-binding protein</fullName>
    </submittedName>
</protein>
<reference evidence="6 7" key="1">
    <citation type="submission" date="2019-03" db="EMBL/GenBank/DDBJ databases">
        <title>Draft genome sequences of novel Actinobacteria.</title>
        <authorList>
            <person name="Sahin N."/>
            <person name="Ay H."/>
            <person name="Saygin H."/>
        </authorList>
    </citation>
    <scope>NUCLEOTIDE SEQUENCE [LARGE SCALE GENOMIC DNA]</scope>
    <source>
        <strain evidence="6 7">DSM 41900</strain>
    </source>
</reference>
<dbReference type="InterPro" id="IPR050555">
    <property type="entry name" value="Bact_Solute-Bind_Prot2"/>
</dbReference>
<dbReference type="AlphaFoldDB" id="A0A4R4SIL5"/>
<dbReference type="CDD" id="cd19994">
    <property type="entry name" value="PBP1_ChvE"/>
    <property type="match status" value="1"/>
</dbReference>
<feature type="chain" id="PRO_5039343015" evidence="4">
    <location>
        <begin position="33"/>
        <end position="376"/>
    </location>
</feature>
<feature type="signal peptide" evidence="4">
    <location>
        <begin position="1"/>
        <end position="32"/>
    </location>
</feature>
<feature type="region of interest" description="Disordered" evidence="3">
    <location>
        <begin position="31"/>
        <end position="53"/>
    </location>
</feature>
<dbReference type="PANTHER" id="PTHR30036">
    <property type="entry name" value="D-XYLOSE-BINDING PERIPLASMIC PROTEIN"/>
    <property type="match status" value="1"/>
</dbReference>
<dbReference type="OrthoDB" id="9773673at2"/>
<dbReference type="Proteomes" id="UP000295345">
    <property type="component" value="Unassembled WGS sequence"/>
</dbReference>
<evidence type="ECO:0000256" key="3">
    <source>
        <dbReference type="SAM" id="MobiDB-lite"/>
    </source>
</evidence>
<dbReference type="Pfam" id="PF13407">
    <property type="entry name" value="Peripla_BP_4"/>
    <property type="match status" value="1"/>
</dbReference>
<keyword evidence="2 4" id="KW-0732">Signal</keyword>
<evidence type="ECO:0000313" key="6">
    <source>
        <dbReference type="EMBL" id="TDC63387.1"/>
    </source>
</evidence>
<comment type="subcellular location">
    <subcellularLocation>
        <location evidence="1">Cell envelope</location>
    </subcellularLocation>
</comment>
<dbReference type="PANTHER" id="PTHR30036:SF1">
    <property type="entry name" value="D-XYLOSE-BINDING PERIPLASMIC PROTEIN"/>
    <property type="match status" value="1"/>
</dbReference>
<dbReference type="EMBL" id="SMKI01000562">
    <property type="protein sequence ID" value="TDC63387.1"/>
    <property type="molecule type" value="Genomic_DNA"/>
</dbReference>